<organism evidence="11 12">
    <name type="scientific">Sphingobium indicum (strain DSM 16412 / CCM 7286 / MTCC 6364 / B90A)</name>
    <dbReference type="NCBI Taxonomy" id="861109"/>
    <lineage>
        <taxon>Bacteria</taxon>
        <taxon>Pseudomonadati</taxon>
        <taxon>Pseudomonadota</taxon>
        <taxon>Alphaproteobacteria</taxon>
        <taxon>Sphingomonadales</taxon>
        <taxon>Sphingomonadaceae</taxon>
        <taxon>Sphingobium</taxon>
    </lineage>
</organism>
<dbReference type="Pfam" id="PF00331">
    <property type="entry name" value="Glyco_hydro_10"/>
    <property type="match status" value="1"/>
</dbReference>
<comment type="similarity">
    <text evidence="2 9">Belongs to the glycosyl hydrolase 10 (cellulase F) family.</text>
</comment>
<evidence type="ECO:0000313" key="11">
    <source>
        <dbReference type="EMBL" id="APL93965.1"/>
    </source>
</evidence>
<reference evidence="11 12" key="1">
    <citation type="journal article" date="2012" name="J. Bacteriol.">
        <title>Genome sequence of Sphingobium indicum B90A, a hexachlorocyclohexane-degrading bacterium.</title>
        <authorList>
            <person name="Anand S."/>
            <person name="Sangwan N."/>
            <person name="Lata P."/>
            <person name="Kaur J."/>
            <person name="Dua A."/>
            <person name="Singh A.K."/>
            <person name="Verma M."/>
            <person name="Kaur J."/>
            <person name="Khurana J.P."/>
            <person name="Khurana P."/>
            <person name="Mathur S."/>
            <person name="Lal R."/>
        </authorList>
    </citation>
    <scope>NUCLEOTIDE SEQUENCE [LARGE SCALE GENOMIC DNA]</scope>
    <source>
        <strain evidence="12">DSM 16412 / CCM 7286 / MTCC 6364 / B90A</strain>
    </source>
</reference>
<dbReference type="PROSITE" id="PS51257">
    <property type="entry name" value="PROKAR_LIPOPROTEIN"/>
    <property type="match status" value="1"/>
</dbReference>
<protein>
    <recommendedName>
        <fullName evidence="9">Beta-xylanase</fullName>
        <ecNumber evidence="9">3.2.1.8</ecNumber>
    </recommendedName>
</protein>
<keyword evidence="4" id="KW-0732">Signal</keyword>
<evidence type="ECO:0000313" key="12">
    <source>
        <dbReference type="Proteomes" id="UP000004550"/>
    </source>
</evidence>
<dbReference type="InterPro" id="IPR044846">
    <property type="entry name" value="GH10"/>
</dbReference>
<keyword evidence="5 9" id="KW-0378">Hydrolase</keyword>
<accession>A0A1L5BM31</accession>
<evidence type="ECO:0000256" key="9">
    <source>
        <dbReference type="RuleBase" id="RU361174"/>
    </source>
</evidence>
<dbReference type="Proteomes" id="UP000004550">
    <property type="component" value="Chromosome"/>
</dbReference>
<evidence type="ECO:0000256" key="2">
    <source>
        <dbReference type="ARBA" id="ARBA00007495"/>
    </source>
</evidence>
<keyword evidence="3 11" id="KW-0858">Xylan degradation</keyword>
<feature type="domain" description="GH10" evidence="10">
    <location>
        <begin position="26"/>
        <end position="363"/>
    </location>
</feature>
<dbReference type="KEGG" id="sinb:SIDU_05280"/>
<keyword evidence="8 9" id="KW-0624">Polysaccharide degradation</keyword>
<evidence type="ECO:0000259" key="10">
    <source>
        <dbReference type="PROSITE" id="PS51760"/>
    </source>
</evidence>
<keyword evidence="7 9" id="KW-0326">Glycosidase</keyword>
<evidence type="ECO:0000256" key="3">
    <source>
        <dbReference type="ARBA" id="ARBA00022651"/>
    </source>
</evidence>
<name>A0A1L5BM31_SPHIB</name>
<comment type="catalytic activity">
    <reaction evidence="1 9">
        <text>Endohydrolysis of (1-&gt;4)-beta-D-xylosidic linkages in xylans.</text>
        <dbReference type="EC" id="3.2.1.8"/>
    </reaction>
</comment>
<sequence>MRRREFLAGAAALSACSPIQPSAAQVGGTAGLAAHARKSGRYFGAAIKSRQLREDPDFTAAVARECDMVVQEYELKRGTTEPKPGRYDFSGADQIIAFAQRHGMRARGHALVWYAAQPPWLEPALKAAGRAERETLMTSYIDTAIRRYAGKIREWDVVNEAIEPNDGRADGMRAKSMWMDALGEDYVDIAFHRAREVDPSPMRFLTDFGIEHDSPRCERRRTAMLKLLDRLMARNVPVDAIGIQGHLKPYREGFNQARFARFLDQLSGYGLALSITEFDVADRGGPPNPEKRDKEIASVAKAFLDVALDNPAMRSVLCWGLSDRYSWLSNFKDYKWPDGQLSRGLPLDGGMRRKPLWDAIAAAFDAAPAMRSAGA</sequence>
<dbReference type="InterPro" id="IPR001000">
    <property type="entry name" value="GH10_dom"/>
</dbReference>
<dbReference type="RefSeq" id="WP_007685653.1">
    <property type="nucleotide sequence ID" value="NZ_CP013070.1"/>
</dbReference>
<dbReference type="PANTHER" id="PTHR31490:SF88">
    <property type="entry name" value="BETA-XYLANASE"/>
    <property type="match status" value="1"/>
</dbReference>
<dbReference type="PANTHER" id="PTHR31490">
    <property type="entry name" value="GLYCOSYL HYDROLASE"/>
    <property type="match status" value="1"/>
</dbReference>
<dbReference type="PRINTS" id="PR00134">
    <property type="entry name" value="GLHYDRLASE10"/>
</dbReference>
<dbReference type="SMART" id="SM00633">
    <property type="entry name" value="Glyco_10"/>
    <property type="match status" value="1"/>
</dbReference>
<evidence type="ECO:0000256" key="1">
    <source>
        <dbReference type="ARBA" id="ARBA00000681"/>
    </source>
</evidence>
<dbReference type="AlphaFoldDB" id="A0A1L5BM31"/>
<evidence type="ECO:0000256" key="4">
    <source>
        <dbReference type="ARBA" id="ARBA00022729"/>
    </source>
</evidence>
<dbReference type="EC" id="3.2.1.8" evidence="9"/>
<dbReference type="SUPFAM" id="SSF51445">
    <property type="entry name" value="(Trans)glycosidases"/>
    <property type="match status" value="1"/>
</dbReference>
<evidence type="ECO:0000256" key="6">
    <source>
        <dbReference type="ARBA" id="ARBA00023277"/>
    </source>
</evidence>
<evidence type="ECO:0000256" key="5">
    <source>
        <dbReference type="ARBA" id="ARBA00022801"/>
    </source>
</evidence>
<dbReference type="EMBL" id="CP013070">
    <property type="protein sequence ID" value="APL93965.1"/>
    <property type="molecule type" value="Genomic_DNA"/>
</dbReference>
<proteinExistence type="inferred from homology"/>
<dbReference type="GO" id="GO:0031176">
    <property type="term" value="F:endo-1,4-beta-xylanase activity"/>
    <property type="evidence" value="ECO:0007669"/>
    <property type="project" value="UniProtKB-EC"/>
</dbReference>
<dbReference type="InterPro" id="IPR017853">
    <property type="entry name" value="GH"/>
</dbReference>
<dbReference type="GO" id="GO:0045493">
    <property type="term" value="P:xylan catabolic process"/>
    <property type="evidence" value="ECO:0007669"/>
    <property type="project" value="UniProtKB-KW"/>
</dbReference>
<gene>
    <name evidence="11" type="ORF">SIDU_05280</name>
</gene>
<evidence type="ECO:0000256" key="7">
    <source>
        <dbReference type="ARBA" id="ARBA00023295"/>
    </source>
</evidence>
<evidence type="ECO:0000256" key="8">
    <source>
        <dbReference type="ARBA" id="ARBA00023326"/>
    </source>
</evidence>
<dbReference type="Gene3D" id="3.20.20.80">
    <property type="entry name" value="Glycosidases"/>
    <property type="match status" value="1"/>
</dbReference>
<keyword evidence="6 9" id="KW-0119">Carbohydrate metabolism</keyword>
<dbReference type="PROSITE" id="PS51760">
    <property type="entry name" value="GH10_2"/>
    <property type="match status" value="1"/>
</dbReference>